<evidence type="ECO:0000256" key="7">
    <source>
        <dbReference type="ARBA" id="ARBA00037966"/>
    </source>
</evidence>
<evidence type="ECO:0000256" key="6">
    <source>
        <dbReference type="ARBA" id="ARBA00022840"/>
    </source>
</evidence>
<dbReference type="GO" id="GO:0004713">
    <property type="term" value="F:protein tyrosine kinase activity"/>
    <property type="evidence" value="ECO:0007669"/>
    <property type="project" value="TreeGrafter"/>
</dbReference>
<proteinExistence type="inferred from homology"/>
<feature type="region of interest" description="Disordered" evidence="9">
    <location>
        <begin position="334"/>
        <end position="430"/>
    </location>
</feature>
<evidence type="ECO:0000256" key="2">
    <source>
        <dbReference type="ARBA" id="ARBA00022527"/>
    </source>
</evidence>
<dbReference type="InterPro" id="IPR011009">
    <property type="entry name" value="Kinase-like_dom_sf"/>
</dbReference>
<organism evidence="11 12">
    <name type="scientific">Ficedula albicollis</name>
    <name type="common">Collared flycatcher</name>
    <name type="synonym">Muscicapa albicollis</name>
    <dbReference type="NCBI Taxonomy" id="59894"/>
    <lineage>
        <taxon>Eukaryota</taxon>
        <taxon>Metazoa</taxon>
        <taxon>Chordata</taxon>
        <taxon>Craniata</taxon>
        <taxon>Vertebrata</taxon>
        <taxon>Euteleostomi</taxon>
        <taxon>Archelosauria</taxon>
        <taxon>Archosauria</taxon>
        <taxon>Dinosauria</taxon>
        <taxon>Saurischia</taxon>
        <taxon>Theropoda</taxon>
        <taxon>Coelurosauria</taxon>
        <taxon>Aves</taxon>
        <taxon>Neognathae</taxon>
        <taxon>Neoaves</taxon>
        <taxon>Telluraves</taxon>
        <taxon>Australaves</taxon>
        <taxon>Passeriformes</taxon>
        <taxon>Muscicapidae</taxon>
        <taxon>Ficedula</taxon>
    </lineage>
</organism>
<dbReference type="PROSITE" id="PS00108">
    <property type="entry name" value="PROTEIN_KINASE_ST"/>
    <property type="match status" value="1"/>
</dbReference>
<keyword evidence="2" id="KW-0723">Serine/threonine-protein kinase</keyword>
<sequence>MCRWHRRRPGRPLGRQRVELGAAPPAATVPVPVQQRRQQRAGEALGARAEEIPQGRASLPTLPFLPQLPGPRQRRCTIAGTEPPCPERGALVPAAPGSPPRLHCELRYSVPEATLTVTILAVSHLPRGQRGSRVKVALAPLSPRGSRVKVELVPLSRRRSLRPARRCRFGPHGPEELRGCTLRFAVYSRSRSRRESFVGEVLFPCAEASWDPRAPSSYCWELASTKTKLSKLHGARALSCSVLSSPPQALSCNVLSSSPALGRLLLLLQLQVPAGRIKVLLRKAEALARLSRLPGTPDHYIVIHLHHGGRIIDTKETKPVSGYSPVWNTPFLFSVPTGDTPQQENPSAATARCGTHPSSSASPPGTPRSRSWPWSSLSCRCTTAGGSAPRSRTASWGTAGSGGGRGAGSTRAGCGTRPAGISRGGPDPGDEIVGSLGEGTFGKVVECVDHARGKSQVALKIIKNVGKYREAARLEINVLKKIKEKDKENKFLCVLMSDWFNFHGHMCIAFELLGKNTFEFLKENNFQPYPLPQIRHMAYQLCHALRFLHDNQLTHTDLKPENILFVNSDFDTLYNENKSCEQKSIRNTSIRVADFGSATFDHEHHTTIVATRHYRPPEVILELGWAQPCDVWSTGCILFEYYRGFTLFQTHENREHLVMMEKILGPLPSHMVHKTRKQKYFHNGSLVWDENTSDGRYVQENCKPLRTYMLQDSLEHAQLFDLMRRMLEFDPSQRITFSQALLHPFFAGLSAEERMLCGRGGSRDLSR</sequence>
<keyword evidence="4 8" id="KW-0547">Nucleotide-binding</keyword>
<feature type="region of interest" description="Disordered" evidence="9">
    <location>
        <begin position="1"/>
        <end position="42"/>
    </location>
</feature>
<evidence type="ECO:0000259" key="10">
    <source>
        <dbReference type="PROSITE" id="PS50011"/>
    </source>
</evidence>
<dbReference type="SUPFAM" id="SSF49562">
    <property type="entry name" value="C2 domain (Calcium/lipid-binding domain, CaLB)"/>
    <property type="match status" value="2"/>
</dbReference>
<dbReference type="CDD" id="cd14214">
    <property type="entry name" value="PKc_CLK3"/>
    <property type="match status" value="1"/>
</dbReference>
<feature type="compositionally biased region" description="Basic residues" evidence="9">
    <location>
        <begin position="1"/>
        <end position="10"/>
    </location>
</feature>
<dbReference type="Pfam" id="PF00168">
    <property type="entry name" value="C2"/>
    <property type="match status" value="2"/>
</dbReference>
<evidence type="ECO:0000313" key="11">
    <source>
        <dbReference type="Ensembl" id="ENSFALP00000004774.2"/>
    </source>
</evidence>
<dbReference type="GO" id="GO:0005524">
    <property type="term" value="F:ATP binding"/>
    <property type="evidence" value="ECO:0007669"/>
    <property type="project" value="UniProtKB-UniRule"/>
</dbReference>
<feature type="compositionally biased region" description="Low complexity" evidence="9">
    <location>
        <begin position="22"/>
        <end position="42"/>
    </location>
</feature>
<name>U3JPS0_FICAL</name>
<keyword evidence="12" id="KW-1185">Reference proteome</keyword>
<dbReference type="PANTHER" id="PTHR45646">
    <property type="entry name" value="SERINE/THREONINE-PROTEIN KINASE DOA-RELATED"/>
    <property type="match status" value="1"/>
</dbReference>
<evidence type="ECO:0000256" key="9">
    <source>
        <dbReference type="SAM" id="MobiDB-lite"/>
    </source>
</evidence>
<dbReference type="Gene3D" id="2.60.40.150">
    <property type="entry name" value="C2 domain"/>
    <property type="match status" value="2"/>
</dbReference>
<evidence type="ECO:0000256" key="4">
    <source>
        <dbReference type="ARBA" id="ARBA00022741"/>
    </source>
</evidence>
<dbReference type="InterPro" id="IPR008271">
    <property type="entry name" value="Ser/Thr_kinase_AS"/>
</dbReference>
<dbReference type="PROSITE" id="PS50011">
    <property type="entry name" value="PROTEIN_KINASE_DOM"/>
    <property type="match status" value="1"/>
</dbReference>
<dbReference type="Gene3D" id="1.10.510.10">
    <property type="entry name" value="Transferase(Phosphotransferase) domain 1"/>
    <property type="match status" value="1"/>
</dbReference>
<protein>
    <submittedName>
        <fullName evidence="11">CDC like kinase 3</fullName>
    </submittedName>
</protein>
<evidence type="ECO:0000256" key="8">
    <source>
        <dbReference type="PROSITE-ProRule" id="PRU10141"/>
    </source>
</evidence>
<dbReference type="HOGENOM" id="CLU_000288_5_16_1"/>
<dbReference type="GO" id="GO:0005634">
    <property type="term" value="C:nucleus"/>
    <property type="evidence" value="ECO:0007669"/>
    <property type="project" value="TreeGrafter"/>
</dbReference>
<dbReference type="Gene3D" id="3.30.200.20">
    <property type="entry name" value="Phosphorylase Kinase, domain 1"/>
    <property type="match status" value="1"/>
</dbReference>
<gene>
    <name evidence="11" type="primary">CLK3</name>
</gene>
<feature type="compositionally biased region" description="Low complexity" evidence="9">
    <location>
        <begin position="367"/>
        <end position="378"/>
    </location>
</feature>
<dbReference type="SUPFAM" id="SSF56112">
    <property type="entry name" value="Protein kinase-like (PK-like)"/>
    <property type="match status" value="1"/>
</dbReference>
<dbReference type="FunFam" id="1.10.510.10:FF:000145">
    <property type="entry name" value="Dual specificity protein kinase CLK2"/>
    <property type="match status" value="1"/>
</dbReference>
<dbReference type="eggNOG" id="KOG0671">
    <property type="taxonomic scope" value="Eukaryota"/>
</dbReference>
<keyword evidence="6 8" id="KW-0067">ATP-binding</keyword>
<comment type="similarity">
    <text evidence="7">Belongs to the protein kinase superfamily. CMGC Ser/Thr protein kinase family. Lammer subfamily.</text>
</comment>
<feature type="domain" description="Protein kinase" evidence="10">
    <location>
        <begin position="430"/>
        <end position="746"/>
    </location>
</feature>
<evidence type="ECO:0000256" key="5">
    <source>
        <dbReference type="ARBA" id="ARBA00022777"/>
    </source>
</evidence>
<evidence type="ECO:0000256" key="1">
    <source>
        <dbReference type="ARBA" id="ARBA00005490"/>
    </source>
</evidence>
<dbReference type="InterPro" id="IPR000008">
    <property type="entry name" value="C2_dom"/>
</dbReference>
<reference evidence="11" key="2">
    <citation type="submission" date="2025-08" db="UniProtKB">
        <authorList>
            <consortium name="Ensembl"/>
        </authorList>
    </citation>
    <scope>IDENTIFICATION</scope>
</reference>
<dbReference type="PROSITE" id="PS00107">
    <property type="entry name" value="PROTEIN_KINASE_ATP"/>
    <property type="match status" value="1"/>
</dbReference>
<dbReference type="InterPro" id="IPR035892">
    <property type="entry name" value="C2_domain_sf"/>
</dbReference>
<feature type="compositionally biased region" description="Low complexity" evidence="9">
    <location>
        <begin position="408"/>
        <end position="417"/>
    </location>
</feature>
<reference evidence="11" key="3">
    <citation type="submission" date="2025-09" db="UniProtKB">
        <authorList>
            <consortium name="Ensembl"/>
        </authorList>
    </citation>
    <scope>IDENTIFICATION</scope>
</reference>
<dbReference type="Pfam" id="PF00069">
    <property type="entry name" value="Pkinase"/>
    <property type="match status" value="1"/>
</dbReference>
<reference evidence="11 12" key="1">
    <citation type="journal article" date="2012" name="Nature">
        <title>The genomic landscape of species divergence in Ficedula flycatchers.</title>
        <authorList>
            <person name="Ellegren H."/>
            <person name="Smeds L."/>
            <person name="Burri R."/>
            <person name="Olason P.I."/>
            <person name="Backstrom N."/>
            <person name="Kawakami T."/>
            <person name="Kunstner A."/>
            <person name="Makinen H."/>
            <person name="Nadachowska-Brzyska K."/>
            <person name="Qvarnstrom A."/>
            <person name="Uebbing S."/>
            <person name="Wolf J.B."/>
        </authorList>
    </citation>
    <scope>NUCLEOTIDE SEQUENCE [LARGE SCALE GENOMIC DNA]</scope>
</reference>
<dbReference type="SMART" id="SM00220">
    <property type="entry name" value="S_TKc"/>
    <property type="match status" value="1"/>
</dbReference>
<dbReference type="InterPro" id="IPR000719">
    <property type="entry name" value="Prot_kinase_dom"/>
</dbReference>
<evidence type="ECO:0000256" key="3">
    <source>
        <dbReference type="ARBA" id="ARBA00022679"/>
    </source>
</evidence>
<comment type="similarity">
    <text evidence="1">Belongs to the protein kinase superfamily. AGC Ser/Thr protein kinase family. PKC subfamily.</text>
</comment>
<accession>U3JPS0</accession>
<dbReference type="AlphaFoldDB" id="U3JPS0"/>
<dbReference type="GO" id="GO:0004674">
    <property type="term" value="F:protein serine/threonine kinase activity"/>
    <property type="evidence" value="ECO:0007669"/>
    <property type="project" value="UniProtKB-KW"/>
</dbReference>
<dbReference type="GO" id="GO:0043484">
    <property type="term" value="P:regulation of RNA splicing"/>
    <property type="evidence" value="ECO:0007669"/>
    <property type="project" value="TreeGrafter"/>
</dbReference>
<dbReference type="Proteomes" id="UP000016665">
    <property type="component" value="Chromosome 10"/>
</dbReference>
<dbReference type="InterPro" id="IPR051175">
    <property type="entry name" value="CLK_kinases"/>
</dbReference>
<feature type="binding site" evidence="8">
    <location>
        <position position="460"/>
    </location>
    <ligand>
        <name>ATP</name>
        <dbReference type="ChEBI" id="CHEBI:30616"/>
    </ligand>
</feature>
<feature type="compositionally biased region" description="Polar residues" evidence="9">
    <location>
        <begin position="337"/>
        <end position="348"/>
    </location>
</feature>
<dbReference type="Ensembl" id="ENSFALT00000004798.2">
    <property type="protein sequence ID" value="ENSFALP00000004774.2"/>
    <property type="gene ID" value="ENSFALG00000004563.2"/>
</dbReference>
<keyword evidence="3" id="KW-0808">Transferase</keyword>
<dbReference type="PANTHER" id="PTHR45646:SF10">
    <property type="entry name" value="DUAL SPECIFICITY PROTEIN KINASE CLK3"/>
    <property type="match status" value="1"/>
</dbReference>
<dbReference type="GeneTree" id="ENSGT00940000160359"/>
<evidence type="ECO:0000313" key="12">
    <source>
        <dbReference type="Proteomes" id="UP000016665"/>
    </source>
</evidence>
<keyword evidence="5" id="KW-0418">Kinase</keyword>
<dbReference type="InterPro" id="IPR017441">
    <property type="entry name" value="Protein_kinase_ATP_BS"/>
</dbReference>